<dbReference type="InterPro" id="IPR020594">
    <property type="entry name" value="Ribosomal_bL9_bac/chp"/>
</dbReference>
<keyword evidence="3 7" id="KW-0694">RNA-binding</keyword>
<dbReference type="RefSeq" id="WP_146797341.1">
    <property type="nucleotide sequence ID" value="NZ_BARC01000006.1"/>
</dbReference>
<feature type="region of interest" description="Disordered" evidence="9">
    <location>
        <begin position="152"/>
        <end position="197"/>
    </location>
</feature>
<dbReference type="NCBIfam" id="TIGR00158">
    <property type="entry name" value="L9"/>
    <property type="match status" value="1"/>
</dbReference>
<evidence type="ECO:0000256" key="7">
    <source>
        <dbReference type="HAMAP-Rule" id="MF_00503"/>
    </source>
</evidence>
<evidence type="ECO:0000256" key="8">
    <source>
        <dbReference type="SAM" id="Coils"/>
    </source>
</evidence>
<dbReference type="GO" id="GO:0005840">
    <property type="term" value="C:ribosome"/>
    <property type="evidence" value="ECO:0007669"/>
    <property type="project" value="UniProtKB-KW"/>
</dbReference>
<keyword evidence="8" id="KW-0175">Coiled coil</keyword>
<gene>
    <name evidence="7 11" type="primary">rplI</name>
    <name evidence="11" type="ORF">GWA01_20610</name>
</gene>
<evidence type="ECO:0000256" key="1">
    <source>
        <dbReference type="ARBA" id="ARBA00010605"/>
    </source>
</evidence>
<dbReference type="Gene3D" id="3.10.430.100">
    <property type="entry name" value="Ribosomal protein L9, C-terminal domain"/>
    <property type="match status" value="1"/>
</dbReference>
<keyword evidence="4 7" id="KW-0689">Ribosomal protein</keyword>
<dbReference type="InterPro" id="IPR020069">
    <property type="entry name" value="Ribosomal_bL9_C"/>
</dbReference>
<feature type="coiled-coil region" evidence="8">
    <location>
        <begin position="47"/>
        <end position="74"/>
    </location>
</feature>
<dbReference type="InterPro" id="IPR036935">
    <property type="entry name" value="Ribosomal_bL9_N_sf"/>
</dbReference>
<evidence type="ECO:0000313" key="12">
    <source>
        <dbReference type="Proteomes" id="UP000321230"/>
    </source>
</evidence>
<comment type="caution">
    <text evidence="11">The sequence shown here is derived from an EMBL/GenBank/DDBJ whole genome shotgun (WGS) entry which is preliminary data.</text>
</comment>
<dbReference type="OrthoDB" id="9788336at2"/>
<dbReference type="EMBL" id="BJUZ01000002">
    <property type="protein sequence ID" value="GEK94291.1"/>
    <property type="molecule type" value="Genomic_DNA"/>
</dbReference>
<organism evidence="11 12">
    <name type="scientific">Gluconobacter wancherniae NBRC 103581</name>
    <dbReference type="NCBI Taxonomy" id="656744"/>
    <lineage>
        <taxon>Bacteria</taxon>
        <taxon>Pseudomonadati</taxon>
        <taxon>Pseudomonadota</taxon>
        <taxon>Alphaproteobacteria</taxon>
        <taxon>Acetobacterales</taxon>
        <taxon>Acetobacteraceae</taxon>
        <taxon>Gluconobacter</taxon>
    </lineage>
</organism>
<dbReference type="SUPFAM" id="SSF55658">
    <property type="entry name" value="L9 N-domain-like"/>
    <property type="match status" value="1"/>
</dbReference>
<comment type="function">
    <text evidence="7">Binds to the 23S rRNA.</text>
</comment>
<feature type="domain" description="Ribosomal protein L9" evidence="10">
    <location>
        <begin position="16"/>
        <end position="43"/>
    </location>
</feature>
<sequence length="197" mass="21344">MSQTALILLQRVEHLGQMGEVVHVKPGYARNFLLPQGKAIRANATNRARFENERVQLEAQNIKKREEAERLSERMHGLSVTIIRQAGDSGSLYGSVTTRDVANAATEAGLTVGRQQIILPHPIKMLGLTEARVALHPEVSIPLTVNVARSAEEAERQARGEAVSQEEEDDNILGDLHAENAAEEAADAAGEEAAEAV</sequence>
<dbReference type="HAMAP" id="MF_00503">
    <property type="entry name" value="Ribosomal_bL9"/>
    <property type="match status" value="1"/>
</dbReference>
<dbReference type="Pfam" id="PF01281">
    <property type="entry name" value="Ribosomal_L9_N"/>
    <property type="match status" value="1"/>
</dbReference>
<dbReference type="Proteomes" id="UP000321230">
    <property type="component" value="Unassembled WGS sequence"/>
</dbReference>
<name>A0A511B429_9PROT</name>
<evidence type="ECO:0000259" key="10">
    <source>
        <dbReference type="PROSITE" id="PS00651"/>
    </source>
</evidence>
<evidence type="ECO:0000313" key="11">
    <source>
        <dbReference type="EMBL" id="GEK94291.1"/>
    </source>
</evidence>
<dbReference type="GO" id="GO:0006412">
    <property type="term" value="P:translation"/>
    <property type="evidence" value="ECO:0007669"/>
    <property type="project" value="UniProtKB-UniRule"/>
</dbReference>
<dbReference type="AlphaFoldDB" id="A0A511B429"/>
<keyword evidence="2 7" id="KW-0699">rRNA-binding</keyword>
<reference evidence="11 12" key="1">
    <citation type="submission" date="2019-07" db="EMBL/GenBank/DDBJ databases">
        <title>Whole genome shotgun sequence of Gluconobacter wancherniae NBRC 103581.</title>
        <authorList>
            <person name="Hosoyama A."/>
            <person name="Uohara A."/>
            <person name="Ohji S."/>
            <person name="Ichikawa N."/>
        </authorList>
    </citation>
    <scope>NUCLEOTIDE SEQUENCE [LARGE SCALE GENOMIC DNA]</scope>
    <source>
        <strain evidence="11 12">NBRC 103581</strain>
    </source>
</reference>
<evidence type="ECO:0000256" key="4">
    <source>
        <dbReference type="ARBA" id="ARBA00022980"/>
    </source>
</evidence>
<protein>
    <recommendedName>
        <fullName evidence="6 7">Large ribosomal subunit protein bL9</fullName>
    </recommendedName>
</protein>
<dbReference type="InterPro" id="IPR020070">
    <property type="entry name" value="Ribosomal_bL9_N"/>
</dbReference>
<dbReference type="GO" id="GO:1990904">
    <property type="term" value="C:ribonucleoprotein complex"/>
    <property type="evidence" value="ECO:0007669"/>
    <property type="project" value="UniProtKB-KW"/>
</dbReference>
<comment type="similarity">
    <text evidence="1 7">Belongs to the bacterial ribosomal protein bL9 family.</text>
</comment>
<evidence type="ECO:0000256" key="9">
    <source>
        <dbReference type="SAM" id="MobiDB-lite"/>
    </source>
</evidence>
<keyword evidence="12" id="KW-1185">Reference proteome</keyword>
<evidence type="ECO:0000256" key="5">
    <source>
        <dbReference type="ARBA" id="ARBA00023274"/>
    </source>
</evidence>
<evidence type="ECO:0000256" key="2">
    <source>
        <dbReference type="ARBA" id="ARBA00022730"/>
    </source>
</evidence>
<dbReference type="PANTHER" id="PTHR21368">
    <property type="entry name" value="50S RIBOSOMAL PROTEIN L9"/>
    <property type="match status" value="1"/>
</dbReference>
<dbReference type="InterPro" id="IPR000244">
    <property type="entry name" value="Ribosomal_bL9"/>
</dbReference>
<dbReference type="GO" id="GO:0019843">
    <property type="term" value="F:rRNA binding"/>
    <property type="evidence" value="ECO:0007669"/>
    <property type="project" value="UniProtKB-UniRule"/>
</dbReference>
<dbReference type="PROSITE" id="PS00651">
    <property type="entry name" value="RIBOSOMAL_L9"/>
    <property type="match status" value="1"/>
</dbReference>
<dbReference type="InterPro" id="IPR009027">
    <property type="entry name" value="Ribosomal_bL9/RNase_H1_N"/>
</dbReference>
<accession>A0A511B429</accession>
<dbReference type="SUPFAM" id="SSF55653">
    <property type="entry name" value="Ribosomal protein L9 C-domain"/>
    <property type="match status" value="1"/>
</dbReference>
<evidence type="ECO:0000256" key="6">
    <source>
        <dbReference type="ARBA" id="ARBA00035292"/>
    </source>
</evidence>
<evidence type="ECO:0000256" key="3">
    <source>
        <dbReference type="ARBA" id="ARBA00022884"/>
    </source>
</evidence>
<dbReference type="GO" id="GO:0003735">
    <property type="term" value="F:structural constituent of ribosome"/>
    <property type="evidence" value="ECO:0007669"/>
    <property type="project" value="InterPro"/>
</dbReference>
<keyword evidence="5 7" id="KW-0687">Ribonucleoprotein</keyword>
<dbReference type="InterPro" id="IPR036791">
    <property type="entry name" value="Ribosomal_bL9_C_sf"/>
</dbReference>
<feature type="compositionally biased region" description="Acidic residues" evidence="9">
    <location>
        <begin position="181"/>
        <end position="197"/>
    </location>
</feature>
<dbReference type="Gene3D" id="3.40.5.10">
    <property type="entry name" value="Ribosomal protein L9, N-terminal domain"/>
    <property type="match status" value="1"/>
</dbReference>
<dbReference type="Pfam" id="PF03948">
    <property type="entry name" value="Ribosomal_L9_C"/>
    <property type="match status" value="1"/>
</dbReference>
<proteinExistence type="inferred from homology"/>